<proteinExistence type="predicted"/>
<gene>
    <name evidence="1" type="ORF">JHL16_18925</name>
</gene>
<reference evidence="1" key="1">
    <citation type="submission" date="2021-01" db="EMBL/GenBank/DDBJ databases">
        <authorList>
            <person name="Sun Q."/>
        </authorList>
    </citation>
    <scope>NUCLEOTIDE SEQUENCE</scope>
    <source>
        <strain evidence="1">YIM B02566</strain>
    </source>
</reference>
<evidence type="ECO:0000313" key="1">
    <source>
        <dbReference type="EMBL" id="MBK1868435.1"/>
    </source>
</evidence>
<protein>
    <submittedName>
        <fullName evidence="1">Sugar ABC transporter permease</fullName>
    </submittedName>
</protein>
<dbReference type="EMBL" id="JAENHL010000007">
    <property type="protein sequence ID" value="MBK1868435.1"/>
    <property type="molecule type" value="Genomic_DNA"/>
</dbReference>
<organism evidence="1 2">
    <name type="scientific">Taklimakanibacter albus</name>
    <dbReference type="NCBI Taxonomy" id="2800327"/>
    <lineage>
        <taxon>Bacteria</taxon>
        <taxon>Pseudomonadati</taxon>
        <taxon>Pseudomonadota</taxon>
        <taxon>Alphaproteobacteria</taxon>
        <taxon>Hyphomicrobiales</taxon>
        <taxon>Aestuariivirgaceae</taxon>
        <taxon>Taklimakanibacter</taxon>
    </lineage>
</organism>
<accession>A0ACC5R746</accession>
<dbReference type="Proteomes" id="UP000616151">
    <property type="component" value="Unassembled WGS sequence"/>
</dbReference>
<name>A0ACC5R746_9HYPH</name>
<comment type="caution">
    <text evidence="1">The sequence shown here is derived from an EMBL/GenBank/DDBJ whole genome shotgun (WGS) entry which is preliminary data.</text>
</comment>
<evidence type="ECO:0000313" key="2">
    <source>
        <dbReference type="Proteomes" id="UP000616151"/>
    </source>
</evidence>
<sequence length="300" mass="33856">MSGAEIYRAPLLRRLRPLLFLSPTLLILLSITLFPLVYSLYLASHTVILTNPMLSGWSLTDNLREVFIESPEYWESMLTTLILVVAVVTLEFVLGLMLAYFFFSNFRGRNLIFPFFLMPMMLTPVVVGTIWRFLFNGEFGLIAGLLKAVGVENYSILNQPSTALVGIVIADVWQWTPFMLLLLLAGMRALPRSPFEAAQVDGANAFQIFRDIMLPMMKPIIIIAVLMRTIDAFNRMFDIIYIMTNGGPGRASETLAVMAFRQSFEYFFMHQGAIVALSMLVIITIMVKILNRFIAGRKGA</sequence>
<keyword evidence="2" id="KW-1185">Reference proteome</keyword>